<feature type="coiled-coil region" evidence="6">
    <location>
        <begin position="497"/>
        <end position="568"/>
    </location>
</feature>
<dbReference type="GO" id="GO:0005876">
    <property type="term" value="C:spindle microtubule"/>
    <property type="evidence" value="ECO:0007669"/>
    <property type="project" value="TreeGrafter"/>
</dbReference>
<comment type="similarity">
    <text evidence="5">Belongs to the TRAFAC class myosin-kinesin ATPase superfamily. Kinesin family.</text>
</comment>
<keyword evidence="5" id="KW-0547">Nucleotide-binding</keyword>
<dbReference type="VEuPathDB" id="TriTrypDB:TcCLB.413605.10"/>
<organism evidence="9 10">
    <name type="scientific">Trypanosoma cruzi</name>
    <dbReference type="NCBI Taxonomy" id="5693"/>
    <lineage>
        <taxon>Eukaryota</taxon>
        <taxon>Discoba</taxon>
        <taxon>Euglenozoa</taxon>
        <taxon>Kinetoplastea</taxon>
        <taxon>Metakinetoplastina</taxon>
        <taxon>Trypanosomatida</taxon>
        <taxon>Trypanosomatidae</taxon>
        <taxon>Trypanosoma</taxon>
        <taxon>Schizotrypanum</taxon>
    </lineage>
</organism>
<evidence type="ECO:0000259" key="8">
    <source>
        <dbReference type="PROSITE" id="PS50067"/>
    </source>
</evidence>
<feature type="region of interest" description="Disordered" evidence="7">
    <location>
        <begin position="1020"/>
        <end position="1044"/>
    </location>
</feature>
<feature type="coiled-coil region" evidence="6">
    <location>
        <begin position="1174"/>
        <end position="1201"/>
    </location>
</feature>
<evidence type="ECO:0000256" key="5">
    <source>
        <dbReference type="PROSITE-ProRule" id="PRU00283"/>
    </source>
</evidence>
<keyword evidence="3 5" id="KW-0505">Motor protein</keyword>
<dbReference type="InterPro" id="IPR027417">
    <property type="entry name" value="P-loop_NTPase"/>
</dbReference>
<feature type="compositionally biased region" description="Low complexity" evidence="7">
    <location>
        <begin position="258"/>
        <end position="280"/>
    </location>
</feature>
<dbReference type="VEuPathDB" id="TriTrypDB:TcBrA4_0093950"/>
<gene>
    <name evidence="9" type="ORF">C4B63_49g110</name>
</gene>
<dbReference type="GO" id="GO:0051231">
    <property type="term" value="P:spindle elongation"/>
    <property type="evidence" value="ECO:0007669"/>
    <property type="project" value="TreeGrafter"/>
</dbReference>
<dbReference type="GO" id="GO:0005524">
    <property type="term" value="F:ATP binding"/>
    <property type="evidence" value="ECO:0007669"/>
    <property type="project" value="UniProtKB-UniRule"/>
</dbReference>
<evidence type="ECO:0000256" key="3">
    <source>
        <dbReference type="ARBA" id="ARBA00023175"/>
    </source>
</evidence>
<dbReference type="Gene3D" id="3.40.850.10">
    <property type="entry name" value="Kinesin motor domain"/>
    <property type="match status" value="1"/>
</dbReference>
<dbReference type="PANTHER" id="PTHR47970:SF12">
    <property type="entry name" value="KINESIN FAMILY MEMBER 11"/>
    <property type="match status" value="1"/>
</dbReference>
<evidence type="ECO:0000256" key="4">
    <source>
        <dbReference type="ARBA" id="ARBA00023212"/>
    </source>
</evidence>
<feature type="coiled-coil region" evidence="6">
    <location>
        <begin position="779"/>
        <end position="813"/>
    </location>
</feature>
<dbReference type="VEuPathDB" id="TriTrypDB:C4B63_49g110"/>
<dbReference type="VEuPathDB" id="TriTrypDB:TcG_03826"/>
<feature type="region of interest" description="Disordered" evidence="7">
    <location>
        <begin position="607"/>
        <end position="643"/>
    </location>
</feature>
<feature type="compositionally biased region" description="Acidic residues" evidence="7">
    <location>
        <begin position="1027"/>
        <end position="1036"/>
    </location>
</feature>
<evidence type="ECO:0000256" key="1">
    <source>
        <dbReference type="ARBA" id="ARBA00004245"/>
    </source>
</evidence>
<dbReference type="SUPFAM" id="SSF52540">
    <property type="entry name" value="P-loop containing nucleoside triphosphate hydrolases"/>
    <property type="match status" value="1"/>
</dbReference>
<dbReference type="PROSITE" id="PS50067">
    <property type="entry name" value="KINESIN_MOTOR_2"/>
    <property type="match status" value="1"/>
</dbReference>
<dbReference type="GO" id="GO:0072686">
    <property type="term" value="C:mitotic spindle"/>
    <property type="evidence" value="ECO:0007669"/>
    <property type="project" value="TreeGrafter"/>
</dbReference>
<evidence type="ECO:0000256" key="2">
    <source>
        <dbReference type="ARBA" id="ARBA00022490"/>
    </source>
</evidence>
<evidence type="ECO:0000313" key="10">
    <source>
        <dbReference type="Proteomes" id="UP000246121"/>
    </source>
</evidence>
<dbReference type="EMBL" id="PRFA01000049">
    <property type="protein sequence ID" value="PWU90620.1"/>
    <property type="molecule type" value="Genomic_DNA"/>
</dbReference>
<sequence length="1303" mass="146927">MASETSAVCVAVRVRPLNARESPLECTVTVLNDHTITLTDVSNATMGASSSNTGQQHVFAFDKIFWSVPPHVLPLFPSAVAPPTFTPRSSIGETATSNNVSRSASLFGAPSACSRTNSYIGSLYEPISATTSRVPFSGLPCFANVPAYDDQASVYAFIGPRMYESVMTGYNSCLFAYGQTGSGKTHSLLGPPEYVSLRSEERGIMPRLCEDLFELMRKEREEDESISYNVECSFLEIYCERVHDLLFHGGGGGRDTAAAAGGAGAAPLQSPSASSQSSLRIRQHPSRGPYVEGLSLVKVRDAEGVMKQLMSGLRERATAETRMNEYSSRSHAILQLHITRVAVVREEAAVVTKTRVCKVNMVDLAGSERVSQSGVTGDRFEEARNINLSLTTLGRVILQLSEKQSGKHVIPAYRDSVLTWLLSDSLGGNSKTIMLATIAPSAYCYQQTINTLRFAGVTKKVINVATVNEDHHFQKLIAAMRQQIVKLTLQLEKGKAAEVHREEIQAFRRERDELEAQIDSMRATMSTMVPATEVATLQRRITDLEEDNAQLQKEKNQVQRQLVSTTTALREELTQKRGEIMKLHEALLRKDGELQESLRRYREETVRRETSSQQLEQQQHVASSAVVDTREGVGPSQSPPAAWKENVVSSGFEAPPPLVIAGRSLRHEEELERRVGVLTKELKAQQERAEEAEKAKSSLQEKMQMLQQEQDAMAQLLEETQQRFAEKAHALDMAQSDLAATRTMLRAERGANSAAEGKNGLFAQLENVRAEYLSEKKTNIDLLMRVSRVEQQLSKLKKDAATKTRDINELEQLLLEETETSERYYIWLRYSQDELSILSSFLRRTLSARRKRIAALKGKMNSSVGSHAGDSVDLAGILWEQAVWDCARGEAYSRALLEQERLNAIIEMLGQKKVLYELSSGAAKDELMTLRALAAEAAEEPQRLRRKVKSLELLIEKASEERLNMQVTIQNSENARERLSRQVDELTNQLEQLQQNNNALIEKIVEEHSSRNMLGTCSVVSGSDSTSQEDELQEAEDTGKRQFQQLQRRLEKQVAQYQEELGLLHAQLEKERHDKAEKRRSMQRERDEFTQELRRVRNECKASISESAQIVRDYEIRIKELQEMITTLRSALEEEYNNADKAKDEMLRAGMEKRETLMELRRVIASRDALEMSRNDDEKRFNELRTQVRELQLAYYKLEQQLTGMKTHTPDVYINIDRSFGTDDGENSWMLKAQREKEVLERQKRSVQRINNELLATVRQRNESLRAVHRQITKIQRGGVSPDMAEMEIGDDNSPLGAQLKFE</sequence>
<feature type="domain" description="Kinesin motor" evidence="8">
    <location>
        <begin position="7"/>
        <end position="461"/>
    </location>
</feature>
<evidence type="ECO:0000256" key="7">
    <source>
        <dbReference type="SAM" id="MobiDB-lite"/>
    </source>
</evidence>
<dbReference type="Proteomes" id="UP000246121">
    <property type="component" value="Unassembled WGS sequence"/>
</dbReference>
<comment type="subcellular location">
    <subcellularLocation>
        <location evidence="1">Cytoplasm</location>
        <location evidence="1">Cytoskeleton</location>
    </subcellularLocation>
</comment>
<dbReference type="VEuPathDB" id="TriTrypDB:TcCLB.510613.20"/>
<dbReference type="VEuPathDB" id="TriTrypDB:Tc_MARK_130"/>
<proteinExistence type="inferred from homology"/>
<feature type="region of interest" description="Disordered" evidence="7">
    <location>
        <begin position="1283"/>
        <end position="1303"/>
    </location>
</feature>
<dbReference type="GO" id="GO:0007018">
    <property type="term" value="P:microtubule-based movement"/>
    <property type="evidence" value="ECO:0007669"/>
    <property type="project" value="InterPro"/>
</dbReference>
<feature type="compositionally biased region" description="Polar residues" evidence="7">
    <location>
        <begin position="611"/>
        <end position="622"/>
    </location>
</feature>
<dbReference type="VEuPathDB" id="TriTrypDB:C3747_255g26"/>
<dbReference type="GO" id="GO:0090307">
    <property type="term" value="P:mitotic spindle assembly"/>
    <property type="evidence" value="ECO:0007669"/>
    <property type="project" value="TreeGrafter"/>
</dbReference>
<dbReference type="VEuPathDB" id="TriTrypDB:Tc_MARK_129"/>
<dbReference type="VEuPathDB" id="TriTrypDB:BCY84_17357"/>
<feature type="region of interest" description="Disordered" evidence="7">
    <location>
        <begin position="258"/>
        <end position="286"/>
    </location>
</feature>
<dbReference type="VEuPathDB" id="TriTrypDB:TcCLB.511817.220"/>
<dbReference type="InterPro" id="IPR047149">
    <property type="entry name" value="KIF11-like"/>
</dbReference>
<keyword evidence="5" id="KW-0067">ATP-binding</keyword>
<keyword evidence="4" id="KW-0206">Cytoskeleton</keyword>
<dbReference type="VEuPathDB" id="TriTrypDB:TcYC6_0016630"/>
<feature type="binding site" evidence="5">
    <location>
        <begin position="178"/>
        <end position="185"/>
    </location>
    <ligand>
        <name>ATP</name>
        <dbReference type="ChEBI" id="CHEBI:30616"/>
    </ligand>
</feature>
<accession>A0A2V2V2N8</accession>
<dbReference type="InterPro" id="IPR001752">
    <property type="entry name" value="Kinesin_motor_dom"/>
</dbReference>
<dbReference type="VEuPathDB" id="TriTrypDB:TcCL_NonESM00490"/>
<protein>
    <submittedName>
        <fullName evidence="9">Putative kinesin</fullName>
    </submittedName>
</protein>
<dbReference type="InterPro" id="IPR036961">
    <property type="entry name" value="Kinesin_motor_dom_sf"/>
</dbReference>
<evidence type="ECO:0000256" key="6">
    <source>
        <dbReference type="SAM" id="Coils"/>
    </source>
</evidence>
<evidence type="ECO:0000313" key="9">
    <source>
        <dbReference type="EMBL" id="PWU90620.1"/>
    </source>
</evidence>
<dbReference type="PRINTS" id="PR00380">
    <property type="entry name" value="KINESINHEAVY"/>
</dbReference>
<feature type="coiled-coil region" evidence="6">
    <location>
        <begin position="955"/>
        <end position="1010"/>
    </location>
</feature>
<reference evidence="9 10" key="1">
    <citation type="journal article" date="2018" name="Microb. Genom.">
        <title>Expanding an expanded genome: long-read sequencing of Trypanosoma cruzi.</title>
        <authorList>
            <person name="Berna L."/>
            <person name="Rodriguez M."/>
            <person name="Chiribao M.L."/>
            <person name="Parodi-Talice A."/>
            <person name="Pita S."/>
            <person name="Rijo G."/>
            <person name="Alvarez-Valin F."/>
            <person name="Robello C."/>
        </authorList>
    </citation>
    <scope>NUCLEOTIDE SEQUENCE [LARGE SCALE GENOMIC DNA]</scope>
    <source>
        <strain evidence="9 10">Dm28c</strain>
    </source>
</reference>
<dbReference type="PANTHER" id="PTHR47970">
    <property type="entry name" value="KINESIN-LIKE PROTEIN KIF11"/>
    <property type="match status" value="1"/>
</dbReference>
<dbReference type="VEuPathDB" id="TriTrypDB:TCSYLVIO_001581"/>
<comment type="caution">
    <text evidence="9">The sequence shown here is derived from an EMBL/GenBank/DDBJ whole genome shotgun (WGS) entry which is preliminary data.</text>
</comment>
<dbReference type="Pfam" id="PF00225">
    <property type="entry name" value="Kinesin"/>
    <property type="match status" value="1"/>
</dbReference>
<dbReference type="GO" id="GO:0008574">
    <property type="term" value="F:plus-end-directed microtubule motor activity"/>
    <property type="evidence" value="ECO:0007669"/>
    <property type="project" value="TreeGrafter"/>
</dbReference>
<feature type="coiled-coil region" evidence="6">
    <location>
        <begin position="1230"/>
        <end position="1257"/>
    </location>
</feature>
<dbReference type="VEuPathDB" id="TriTrypDB:ECC02_005781"/>
<keyword evidence="2" id="KW-0963">Cytoplasm</keyword>
<name>A0A2V2V2N8_TRYCR</name>
<dbReference type="VEuPathDB" id="TriTrypDB:TCDM_02581"/>
<dbReference type="SMART" id="SM00129">
    <property type="entry name" value="KISc"/>
    <property type="match status" value="1"/>
</dbReference>
<feature type="coiled-coil region" evidence="6">
    <location>
        <begin position="668"/>
        <end position="723"/>
    </location>
</feature>
<keyword evidence="6" id="KW-0175">Coiled coil</keyword>
<dbReference type="GO" id="GO:0008017">
    <property type="term" value="F:microtubule binding"/>
    <property type="evidence" value="ECO:0007669"/>
    <property type="project" value="InterPro"/>
</dbReference>